<feature type="region of interest" description="Disordered" evidence="2">
    <location>
        <begin position="138"/>
        <end position="158"/>
    </location>
</feature>
<feature type="coiled-coil region" evidence="1">
    <location>
        <begin position="43"/>
        <end position="77"/>
    </location>
</feature>
<name>A0A1X0SH60_RHIZD</name>
<proteinExistence type="predicted"/>
<keyword evidence="3" id="KW-0472">Membrane</keyword>
<keyword evidence="3" id="KW-1133">Transmembrane helix</keyword>
<accession>A0A1X0SH60</accession>
<evidence type="ECO:0000256" key="3">
    <source>
        <dbReference type="SAM" id="Phobius"/>
    </source>
</evidence>
<reference evidence="4 5" key="1">
    <citation type="journal article" date="2016" name="Proc. Natl. Acad. Sci. U.S.A.">
        <title>Lipid metabolic changes in an early divergent fungus govern the establishment of a mutualistic symbiosis with endobacteria.</title>
        <authorList>
            <person name="Lastovetsky O.A."/>
            <person name="Gaspar M.L."/>
            <person name="Mondo S.J."/>
            <person name="LaButti K.M."/>
            <person name="Sandor L."/>
            <person name="Grigoriev I.V."/>
            <person name="Henry S.A."/>
            <person name="Pawlowska T.E."/>
        </authorList>
    </citation>
    <scope>NUCLEOTIDE SEQUENCE [LARGE SCALE GENOMIC DNA]</scope>
    <source>
        <strain evidence="4 5">ATCC 11559</strain>
    </source>
</reference>
<dbReference type="OMA" id="IMTISEY"/>
<evidence type="ECO:0000256" key="2">
    <source>
        <dbReference type="SAM" id="MobiDB-lite"/>
    </source>
</evidence>
<evidence type="ECO:0000256" key="1">
    <source>
        <dbReference type="SAM" id="Coils"/>
    </source>
</evidence>
<gene>
    <name evidence="4" type="ORF">BCV71DRAFT_191758</name>
</gene>
<organism evidence="4 5">
    <name type="scientific">Rhizopus microsporus</name>
    <dbReference type="NCBI Taxonomy" id="58291"/>
    <lineage>
        <taxon>Eukaryota</taxon>
        <taxon>Fungi</taxon>
        <taxon>Fungi incertae sedis</taxon>
        <taxon>Mucoromycota</taxon>
        <taxon>Mucoromycotina</taxon>
        <taxon>Mucoromycetes</taxon>
        <taxon>Mucorales</taxon>
        <taxon>Mucorineae</taxon>
        <taxon>Rhizopodaceae</taxon>
        <taxon>Rhizopus</taxon>
    </lineage>
</organism>
<keyword evidence="1" id="KW-0175">Coiled coil</keyword>
<protein>
    <submittedName>
        <fullName evidence="4">Uncharacterized protein</fullName>
    </submittedName>
</protein>
<dbReference type="Proteomes" id="UP000242381">
    <property type="component" value="Unassembled WGS sequence"/>
</dbReference>
<evidence type="ECO:0000313" key="4">
    <source>
        <dbReference type="EMBL" id="ORE23507.1"/>
    </source>
</evidence>
<keyword evidence="3" id="KW-0812">Transmembrane</keyword>
<dbReference type="EMBL" id="KV921258">
    <property type="protein sequence ID" value="ORE23507.1"/>
    <property type="molecule type" value="Genomic_DNA"/>
</dbReference>
<feature type="transmembrane region" description="Helical" evidence="3">
    <location>
        <begin position="173"/>
        <end position="190"/>
    </location>
</feature>
<sequence length="203" mass="23677">MTARFYANNIPSLRKDVACHRFTVDDKHNWTTDESGDELRLQKDRFIELAQAALEQAKREEEEKGLLQELLETLLEHTGAPMVADVILEQIHSQDVIEKLAEDHFIQQRRRSSYEDDLNTLKEPEQQFDLVHSNNKQTYINSNNSHHPHHHSNSNNNSNLDTILTISEYLWRLFRLLMLSSIVGLVYHFMCANPTQHPSLFDS</sequence>
<evidence type="ECO:0000313" key="5">
    <source>
        <dbReference type="Proteomes" id="UP000242381"/>
    </source>
</evidence>
<dbReference type="AlphaFoldDB" id="A0A1X0SH60"/>
<dbReference type="VEuPathDB" id="FungiDB:BCV72DRAFT_90188"/>